<evidence type="ECO:0000256" key="1">
    <source>
        <dbReference type="SAM" id="MobiDB-lite"/>
    </source>
</evidence>
<keyword evidence="2" id="KW-0812">Transmembrane</keyword>
<dbReference type="EMBL" id="JACEZS010000024">
    <property type="protein sequence ID" value="MBA5607995.1"/>
    <property type="molecule type" value="Genomic_DNA"/>
</dbReference>
<reference evidence="4 5" key="1">
    <citation type="submission" date="2020-07" db="EMBL/GenBank/DDBJ databases">
        <title>Novel species isolated from subtropical streams in China.</title>
        <authorList>
            <person name="Lu H."/>
        </authorList>
    </citation>
    <scope>NUCLEOTIDE SEQUENCE [LARGE SCALE GENOMIC DNA]</scope>
    <source>
        <strain evidence="4 5">FT3S</strain>
    </source>
</reference>
<feature type="compositionally biased region" description="Basic and acidic residues" evidence="1">
    <location>
        <begin position="85"/>
        <end position="100"/>
    </location>
</feature>
<dbReference type="InterPro" id="IPR036869">
    <property type="entry name" value="J_dom_sf"/>
</dbReference>
<keyword evidence="2" id="KW-1133">Transmembrane helix</keyword>
<dbReference type="Proteomes" id="UP000566711">
    <property type="component" value="Unassembled WGS sequence"/>
</dbReference>
<dbReference type="SUPFAM" id="SSF46565">
    <property type="entry name" value="Chaperone J-domain"/>
    <property type="match status" value="1"/>
</dbReference>
<dbReference type="RefSeq" id="WP_182220185.1">
    <property type="nucleotide sequence ID" value="NZ_JACEZS010000024.1"/>
</dbReference>
<dbReference type="PROSITE" id="PS50076">
    <property type="entry name" value="DNAJ_2"/>
    <property type="match status" value="1"/>
</dbReference>
<evidence type="ECO:0000313" key="5">
    <source>
        <dbReference type="Proteomes" id="UP000566711"/>
    </source>
</evidence>
<dbReference type="InterPro" id="IPR052763">
    <property type="entry name" value="DnaJ_C4"/>
</dbReference>
<feature type="domain" description="J" evidence="3">
    <location>
        <begin position="6"/>
        <end position="71"/>
    </location>
</feature>
<accession>A0A7W2ELA2</accession>
<protein>
    <submittedName>
        <fullName evidence="4">J domain-containing protein</fullName>
    </submittedName>
</protein>
<dbReference type="SMART" id="SM00271">
    <property type="entry name" value="DnaJ"/>
    <property type="match status" value="1"/>
</dbReference>
<name>A0A7W2ELA2_9BURK</name>
<keyword evidence="2" id="KW-0472">Membrane</keyword>
<dbReference type="AlphaFoldDB" id="A0A7W2ELA2"/>
<dbReference type="PRINTS" id="PR00625">
    <property type="entry name" value="JDOMAIN"/>
</dbReference>
<evidence type="ECO:0000256" key="2">
    <source>
        <dbReference type="SAM" id="Phobius"/>
    </source>
</evidence>
<dbReference type="InterPro" id="IPR001623">
    <property type="entry name" value="DnaJ_domain"/>
</dbReference>
<dbReference type="Pfam" id="PF00226">
    <property type="entry name" value="DnaJ"/>
    <property type="match status" value="1"/>
</dbReference>
<keyword evidence="5" id="KW-1185">Reference proteome</keyword>
<organism evidence="4 5">
    <name type="scientific">Rugamonas fusca</name>
    <dbReference type="NCBI Taxonomy" id="2758568"/>
    <lineage>
        <taxon>Bacteria</taxon>
        <taxon>Pseudomonadati</taxon>
        <taxon>Pseudomonadota</taxon>
        <taxon>Betaproteobacteria</taxon>
        <taxon>Burkholderiales</taxon>
        <taxon>Oxalobacteraceae</taxon>
        <taxon>Telluria group</taxon>
        <taxon>Rugamonas</taxon>
    </lineage>
</organism>
<feature type="region of interest" description="Disordered" evidence="1">
    <location>
        <begin position="85"/>
        <end position="112"/>
    </location>
</feature>
<dbReference type="PANTHER" id="PTHR44825:SF1">
    <property type="entry name" value="DNAJ HOMOLOG SUBFAMILY C MEMBER 4"/>
    <property type="match status" value="1"/>
</dbReference>
<sequence>MGKIHTHYDNLKVSRMAPQEVIRAAYKALSQKYHPDKNPGDEKAARIMAILNSAYGTLSDPQRRKEHDEWIAAEEWEIEWLESTRHEDSHDSRGRPRHDAPQQAWGAEDEEPRLPRRRRNWRLWAGLLLCLGLGWAAGVSMVGTPQLLATMLASAWGGKAEGAGDDAGAARAPRAAGKLAVRQDGRADARNEAVLDSWAVAHPYQAEAANSRPSPIKVLALSQIVLPGSVADCEGATPAATAPNGEPWPTQSGYVDGFPVAAKGDDMQLLLDNSDNASAAFIKVYDMERHANVRYVFVLAHDKLMVDKLLSGKYEIRYQNIDLGAGCPPPKPTTTASN</sequence>
<dbReference type="PANTHER" id="PTHR44825">
    <property type="match status" value="1"/>
</dbReference>
<comment type="caution">
    <text evidence="4">The sequence shown here is derived from an EMBL/GenBank/DDBJ whole genome shotgun (WGS) entry which is preliminary data.</text>
</comment>
<dbReference type="Gene3D" id="1.10.287.110">
    <property type="entry name" value="DnaJ domain"/>
    <property type="match status" value="1"/>
</dbReference>
<dbReference type="CDD" id="cd06257">
    <property type="entry name" value="DnaJ"/>
    <property type="match status" value="1"/>
</dbReference>
<proteinExistence type="predicted"/>
<evidence type="ECO:0000313" key="4">
    <source>
        <dbReference type="EMBL" id="MBA5607995.1"/>
    </source>
</evidence>
<evidence type="ECO:0000259" key="3">
    <source>
        <dbReference type="PROSITE" id="PS50076"/>
    </source>
</evidence>
<gene>
    <name evidence="4" type="ORF">H3H36_21815</name>
</gene>
<feature type="transmembrane region" description="Helical" evidence="2">
    <location>
        <begin position="123"/>
        <end position="143"/>
    </location>
</feature>